<dbReference type="GO" id="GO:0006355">
    <property type="term" value="P:regulation of DNA-templated transcription"/>
    <property type="evidence" value="ECO:0007669"/>
    <property type="project" value="InterPro"/>
</dbReference>
<dbReference type="Pfam" id="PF00486">
    <property type="entry name" value="Trans_reg_C"/>
    <property type="match status" value="1"/>
</dbReference>
<name>A0A6J4UAJ9_9BACT</name>
<evidence type="ECO:0000313" key="5">
    <source>
        <dbReference type="EMBL" id="CAA9543174.1"/>
    </source>
</evidence>
<dbReference type="CDD" id="cd00383">
    <property type="entry name" value="trans_reg_C"/>
    <property type="match status" value="1"/>
</dbReference>
<evidence type="ECO:0000259" key="4">
    <source>
        <dbReference type="PROSITE" id="PS51755"/>
    </source>
</evidence>
<gene>
    <name evidence="5" type="ORF">AVDCRST_MAG19-80</name>
</gene>
<accession>A0A6J4UAJ9</accession>
<evidence type="ECO:0000256" key="3">
    <source>
        <dbReference type="SAM" id="MobiDB-lite"/>
    </source>
</evidence>
<dbReference type="GO" id="GO:0003677">
    <property type="term" value="F:DNA binding"/>
    <property type="evidence" value="ECO:0007669"/>
    <property type="project" value="UniProtKB-UniRule"/>
</dbReference>
<organism evidence="5">
    <name type="scientific">uncultured Thermomicrobiales bacterium</name>
    <dbReference type="NCBI Taxonomy" id="1645740"/>
    <lineage>
        <taxon>Bacteria</taxon>
        <taxon>Pseudomonadati</taxon>
        <taxon>Thermomicrobiota</taxon>
        <taxon>Thermomicrobia</taxon>
        <taxon>Thermomicrobiales</taxon>
        <taxon>environmental samples</taxon>
    </lineage>
</organism>
<dbReference type="InterPro" id="IPR016032">
    <property type="entry name" value="Sig_transdc_resp-reg_C-effctor"/>
</dbReference>
<evidence type="ECO:0000256" key="1">
    <source>
        <dbReference type="ARBA" id="ARBA00023125"/>
    </source>
</evidence>
<dbReference type="EMBL" id="CADCWL010000005">
    <property type="protein sequence ID" value="CAA9543174.1"/>
    <property type="molecule type" value="Genomic_DNA"/>
</dbReference>
<dbReference type="PROSITE" id="PS51755">
    <property type="entry name" value="OMPR_PHOB"/>
    <property type="match status" value="1"/>
</dbReference>
<dbReference type="InterPro" id="IPR036388">
    <property type="entry name" value="WH-like_DNA-bd_sf"/>
</dbReference>
<dbReference type="SUPFAM" id="SSF46894">
    <property type="entry name" value="C-terminal effector domain of the bipartite response regulators"/>
    <property type="match status" value="1"/>
</dbReference>
<dbReference type="InterPro" id="IPR001867">
    <property type="entry name" value="OmpR/PhoB-type_DNA-bd"/>
</dbReference>
<sequence length="196" mass="21233">MASDGARHVVTKAGAEVHQTPTEHDLLRVLAVDGGQVPTFRRPLERLWDGYAASNSRQLRVYVNELRRALEDDPARLPLILTKQGVGCRWRHDRRLNGCATAASGRIWQVTVALALRGDRPCSGLLVPNLGPPRRDRWTPPRVTGASGRAHHRPQCPAATGPAGTIPTDAMTGTPARRGEGIGRHVGAPRGFLTGF</sequence>
<evidence type="ECO:0000256" key="2">
    <source>
        <dbReference type="PROSITE-ProRule" id="PRU01091"/>
    </source>
</evidence>
<reference evidence="5" key="1">
    <citation type="submission" date="2020-02" db="EMBL/GenBank/DDBJ databases">
        <authorList>
            <person name="Meier V. D."/>
        </authorList>
    </citation>
    <scope>NUCLEOTIDE SEQUENCE</scope>
    <source>
        <strain evidence="5">AVDCRST_MAG19</strain>
    </source>
</reference>
<dbReference type="SMART" id="SM00862">
    <property type="entry name" value="Trans_reg_C"/>
    <property type="match status" value="1"/>
</dbReference>
<feature type="domain" description="OmpR/PhoB-type" evidence="4">
    <location>
        <begin position="1"/>
        <end position="92"/>
    </location>
</feature>
<proteinExistence type="predicted"/>
<dbReference type="Gene3D" id="1.10.10.10">
    <property type="entry name" value="Winged helix-like DNA-binding domain superfamily/Winged helix DNA-binding domain"/>
    <property type="match status" value="1"/>
</dbReference>
<feature type="region of interest" description="Disordered" evidence="3">
    <location>
        <begin position="133"/>
        <end position="196"/>
    </location>
</feature>
<protein>
    <recommendedName>
        <fullName evidence="4">OmpR/PhoB-type domain-containing protein</fullName>
    </recommendedName>
</protein>
<keyword evidence="1 2" id="KW-0238">DNA-binding</keyword>
<feature type="DNA-binding region" description="OmpR/PhoB-type" evidence="2">
    <location>
        <begin position="1"/>
        <end position="92"/>
    </location>
</feature>
<dbReference type="GO" id="GO:0000160">
    <property type="term" value="P:phosphorelay signal transduction system"/>
    <property type="evidence" value="ECO:0007669"/>
    <property type="project" value="InterPro"/>
</dbReference>
<dbReference type="AlphaFoldDB" id="A0A6J4UAJ9"/>